<evidence type="ECO:0000259" key="8">
    <source>
        <dbReference type="PROSITE" id="PS50893"/>
    </source>
</evidence>
<dbReference type="InterPro" id="IPR039421">
    <property type="entry name" value="Type_1_exporter"/>
</dbReference>
<dbReference type="GO" id="GO:0034040">
    <property type="term" value="F:ATPase-coupled lipid transmembrane transporter activity"/>
    <property type="evidence" value="ECO:0007669"/>
    <property type="project" value="TreeGrafter"/>
</dbReference>
<keyword evidence="5 7" id="KW-1133">Transmembrane helix</keyword>
<feature type="transmembrane region" description="Helical" evidence="7">
    <location>
        <begin position="142"/>
        <end position="164"/>
    </location>
</feature>
<dbReference type="PROSITE" id="PS00211">
    <property type="entry name" value="ABC_TRANSPORTER_1"/>
    <property type="match status" value="1"/>
</dbReference>
<evidence type="ECO:0000313" key="11">
    <source>
        <dbReference type="Proteomes" id="UP000198379"/>
    </source>
</evidence>
<dbReference type="PROSITE" id="PS50893">
    <property type="entry name" value="ABC_TRANSPORTER_2"/>
    <property type="match status" value="1"/>
</dbReference>
<feature type="transmembrane region" description="Helical" evidence="7">
    <location>
        <begin position="259"/>
        <end position="276"/>
    </location>
</feature>
<organism evidence="10 11">
    <name type="scientific">Dokdonia pacifica</name>
    <dbReference type="NCBI Taxonomy" id="1627892"/>
    <lineage>
        <taxon>Bacteria</taxon>
        <taxon>Pseudomonadati</taxon>
        <taxon>Bacteroidota</taxon>
        <taxon>Flavobacteriia</taxon>
        <taxon>Flavobacteriales</taxon>
        <taxon>Flavobacteriaceae</taxon>
        <taxon>Dokdonia</taxon>
    </lineage>
</organism>
<evidence type="ECO:0000256" key="5">
    <source>
        <dbReference type="ARBA" id="ARBA00022989"/>
    </source>
</evidence>
<feature type="domain" description="ABC transmembrane type-1" evidence="9">
    <location>
        <begin position="21"/>
        <end position="314"/>
    </location>
</feature>
<keyword evidence="6 7" id="KW-0472">Membrane</keyword>
<accession>A0A239C0V6</accession>
<dbReference type="EMBL" id="FZNY01000007">
    <property type="protein sequence ID" value="SNS13013.1"/>
    <property type="molecule type" value="Genomic_DNA"/>
</dbReference>
<dbReference type="InterPro" id="IPR017871">
    <property type="entry name" value="ABC_transporter-like_CS"/>
</dbReference>
<proteinExistence type="predicted"/>
<sequence length="561" mass="63894">MSIFLKRVNAIIPNSYRKTIVFFFLLSILLLILDIFSVFLLIPLIVSLIDTTQATQFIPIDFLKDNTYALLTIVFVFFILKNYLSIKINNYQSKVAYQLGSEYSVLLSKHYLLGNYLSFKKQKTSSIVKEVIFIANEFVNNVALGIITLFSELSLLIIVISIGLYFYFKISLLIIIVLTIITISIRLYNKKVIEDINKTRSKDYDDNISNLTNLLNGYISIKSPELLNHFLETFSKSNRKLNTNYAVLNAKKLNTSRQTEIIIVTLICLIFLYLNVVSSKEINAVVFLSVFGTLLFKAIPSLNRLNIALTNINAHKYTLDILEQKLSIISKKKTTTTTIAFDKTIVLKNISFSYENDNKLLTSINLTLNKGDFITIEGDSGKGKTTLLNIISKLIDADSGQILLDNIEITDDNKHNYFSLITYLTQRPFIFEGTILQNLILDDVSHNQNEIKYILNKLEILDVIESLPNGINHFIGVQGSNLSGGQLQRLCIARALLYKPEILILDEATNNLDRDIELKTLAFIKEYTSENNTTIILVSHHLNEKQNIQTTRFNLNTHHEV</sequence>
<dbReference type="GO" id="GO:0005524">
    <property type="term" value="F:ATP binding"/>
    <property type="evidence" value="ECO:0007669"/>
    <property type="project" value="UniProtKB-KW"/>
</dbReference>
<dbReference type="AlphaFoldDB" id="A0A239C0V6"/>
<dbReference type="SUPFAM" id="SSF52540">
    <property type="entry name" value="P-loop containing nucleoside triphosphate hydrolases"/>
    <property type="match status" value="1"/>
</dbReference>
<keyword evidence="2 7" id="KW-0812">Transmembrane</keyword>
<dbReference type="InterPro" id="IPR027417">
    <property type="entry name" value="P-loop_NTPase"/>
</dbReference>
<feature type="transmembrane region" description="Helical" evidence="7">
    <location>
        <begin position="170"/>
        <end position="188"/>
    </location>
</feature>
<evidence type="ECO:0000256" key="4">
    <source>
        <dbReference type="ARBA" id="ARBA00022840"/>
    </source>
</evidence>
<dbReference type="Gene3D" id="1.20.1560.10">
    <property type="entry name" value="ABC transporter type 1, transmembrane domain"/>
    <property type="match status" value="1"/>
</dbReference>
<evidence type="ECO:0000256" key="3">
    <source>
        <dbReference type="ARBA" id="ARBA00022741"/>
    </source>
</evidence>
<reference evidence="10 11" key="1">
    <citation type="submission" date="2017-06" db="EMBL/GenBank/DDBJ databases">
        <authorList>
            <person name="Kim H.J."/>
            <person name="Triplett B.A."/>
        </authorList>
    </citation>
    <scope>NUCLEOTIDE SEQUENCE [LARGE SCALE GENOMIC DNA]</scope>
    <source>
        <strain evidence="10 11">DSM 25597</strain>
    </source>
</reference>
<evidence type="ECO:0000259" key="9">
    <source>
        <dbReference type="PROSITE" id="PS50929"/>
    </source>
</evidence>
<dbReference type="GO" id="GO:0016887">
    <property type="term" value="F:ATP hydrolysis activity"/>
    <property type="evidence" value="ECO:0007669"/>
    <property type="project" value="InterPro"/>
</dbReference>
<feature type="transmembrane region" description="Helical" evidence="7">
    <location>
        <begin position="66"/>
        <end position="84"/>
    </location>
</feature>
<keyword evidence="4" id="KW-0067">ATP-binding</keyword>
<dbReference type="GO" id="GO:0005886">
    <property type="term" value="C:plasma membrane"/>
    <property type="evidence" value="ECO:0007669"/>
    <property type="project" value="UniProtKB-SubCell"/>
</dbReference>
<name>A0A239C0V6_9FLAO</name>
<evidence type="ECO:0000256" key="7">
    <source>
        <dbReference type="SAM" id="Phobius"/>
    </source>
</evidence>
<evidence type="ECO:0000256" key="1">
    <source>
        <dbReference type="ARBA" id="ARBA00004651"/>
    </source>
</evidence>
<keyword evidence="11" id="KW-1185">Reference proteome</keyword>
<evidence type="ECO:0000256" key="6">
    <source>
        <dbReference type="ARBA" id="ARBA00023136"/>
    </source>
</evidence>
<dbReference type="InterPro" id="IPR011527">
    <property type="entry name" value="ABC1_TM_dom"/>
</dbReference>
<dbReference type="PROSITE" id="PS50929">
    <property type="entry name" value="ABC_TM1F"/>
    <property type="match status" value="1"/>
</dbReference>
<dbReference type="PANTHER" id="PTHR24221">
    <property type="entry name" value="ATP-BINDING CASSETTE SUB-FAMILY B"/>
    <property type="match status" value="1"/>
</dbReference>
<dbReference type="SUPFAM" id="SSF90123">
    <property type="entry name" value="ABC transporter transmembrane region"/>
    <property type="match status" value="1"/>
</dbReference>
<dbReference type="PANTHER" id="PTHR24221:SF654">
    <property type="entry name" value="ATP-BINDING CASSETTE SUB-FAMILY B MEMBER 6"/>
    <property type="match status" value="1"/>
</dbReference>
<dbReference type="Pfam" id="PF00005">
    <property type="entry name" value="ABC_tran"/>
    <property type="match status" value="1"/>
</dbReference>
<dbReference type="OrthoDB" id="1522160at2"/>
<keyword evidence="3" id="KW-0547">Nucleotide-binding</keyword>
<dbReference type="Proteomes" id="UP000198379">
    <property type="component" value="Unassembled WGS sequence"/>
</dbReference>
<feature type="domain" description="ABC transporter" evidence="8">
    <location>
        <begin position="345"/>
        <end position="561"/>
    </location>
</feature>
<evidence type="ECO:0000256" key="2">
    <source>
        <dbReference type="ARBA" id="ARBA00022692"/>
    </source>
</evidence>
<dbReference type="Gene3D" id="3.40.50.300">
    <property type="entry name" value="P-loop containing nucleotide triphosphate hydrolases"/>
    <property type="match status" value="1"/>
</dbReference>
<feature type="transmembrane region" description="Helical" evidence="7">
    <location>
        <begin position="20"/>
        <end position="46"/>
    </location>
</feature>
<dbReference type="InterPro" id="IPR003593">
    <property type="entry name" value="AAA+_ATPase"/>
</dbReference>
<protein>
    <submittedName>
        <fullName evidence="10">ABC-type bacteriocin/lantibiotic exporter, contains an N-terminal double-glycine peptidase domain</fullName>
    </submittedName>
</protein>
<dbReference type="InterPro" id="IPR003439">
    <property type="entry name" value="ABC_transporter-like_ATP-bd"/>
</dbReference>
<dbReference type="SMART" id="SM00382">
    <property type="entry name" value="AAA"/>
    <property type="match status" value="1"/>
</dbReference>
<dbReference type="GO" id="GO:0140359">
    <property type="term" value="F:ABC-type transporter activity"/>
    <property type="evidence" value="ECO:0007669"/>
    <property type="project" value="InterPro"/>
</dbReference>
<dbReference type="InterPro" id="IPR036640">
    <property type="entry name" value="ABC1_TM_sf"/>
</dbReference>
<evidence type="ECO:0000313" key="10">
    <source>
        <dbReference type="EMBL" id="SNS13013.1"/>
    </source>
</evidence>
<gene>
    <name evidence="10" type="ORF">SAMN06265376_10727</name>
</gene>
<dbReference type="RefSeq" id="WP_089373032.1">
    <property type="nucleotide sequence ID" value="NZ_BMEP01000004.1"/>
</dbReference>
<comment type="subcellular location">
    <subcellularLocation>
        <location evidence="1">Cell membrane</location>
        <topology evidence="1">Multi-pass membrane protein</topology>
    </subcellularLocation>
</comment>